<proteinExistence type="predicted"/>
<dbReference type="AlphaFoldDB" id="A0A438D1Y4"/>
<evidence type="ECO:0000313" key="1">
    <source>
        <dbReference type="EMBL" id="RVW29455.1"/>
    </source>
</evidence>
<comment type="caution">
    <text evidence="1">The sequence shown here is derived from an EMBL/GenBank/DDBJ whole genome shotgun (WGS) entry which is preliminary data.</text>
</comment>
<organism evidence="1 2">
    <name type="scientific">Vitis vinifera</name>
    <name type="common">Grape</name>
    <dbReference type="NCBI Taxonomy" id="29760"/>
    <lineage>
        <taxon>Eukaryota</taxon>
        <taxon>Viridiplantae</taxon>
        <taxon>Streptophyta</taxon>
        <taxon>Embryophyta</taxon>
        <taxon>Tracheophyta</taxon>
        <taxon>Spermatophyta</taxon>
        <taxon>Magnoliopsida</taxon>
        <taxon>eudicotyledons</taxon>
        <taxon>Gunneridae</taxon>
        <taxon>Pentapetalae</taxon>
        <taxon>rosids</taxon>
        <taxon>Vitales</taxon>
        <taxon>Vitaceae</taxon>
        <taxon>Viteae</taxon>
        <taxon>Vitis</taxon>
    </lineage>
</organism>
<protein>
    <submittedName>
        <fullName evidence="1">Uncharacterized protein</fullName>
    </submittedName>
</protein>
<gene>
    <name evidence="1" type="ORF">CK203_093688</name>
</gene>
<evidence type="ECO:0000313" key="2">
    <source>
        <dbReference type="Proteomes" id="UP000288805"/>
    </source>
</evidence>
<dbReference type="Proteomes" id="UP000288805">
    <property type="component" value="Unassembled WGS sequence"/>
</dbReference>
<name>A0A438D1Y4_VITVI</name>
<reference evidence="1 2" key="1">
    <citation type="journal article" date="2018" name="PLoS Genet.">
        <title>Population sequencing reveals clonal diversity and ancestral inbreeding in the grapevine cultivar Chardonnay.</title>
        <authorList>
            <person name="Roach M.J."/>
            <person name="Johnson D.L."/>
            <person name="Bohlmann J."/>
            <person name="van Vuuren H.J."/>
            <person name="Jones S.J."/>
            <person name="Pretorius I.S."/>
            <person name="Schmidt S.A."/>
            <person name="Borneman A.R."/>
        </authorList>
    </citation>
    <scope>NUCLEOTIDE SEQUENCE [LARGE SCALE GENOMIC DNA]</scope>
    <source>
        <strain evidence="2">cv. Chardonnay</strain>
        <tissue evidence="1">Leaf</tissue>
    </source>
</reference>
<accession>A0A438D1Y4</accession>
<dbReference type="EMBL" id="QGNW01001840">
    <property type="protein sequence ID" value="RVW29455.1"/>
    <property type="molecule type" value="Genomic_DNA"/>
</dbReference>
<sequence length="79" mass="8588">MHLEFREELWRILDCKALPPRLFIKGGTLVERNRSWGCTSKVDSGPSSMAFPLITLKAPVKGALEFGLSCAINAAAAAK</sequence>